<name>A0A1L7XH64_9HELO</name>
<dbReference type="AlphaFoldDB" id="A0A1L7XH64"/>
<feature type="signal peptide" evidence="1">
    <location>
        <begin position="1"/>
        <end position="37"/>
    </location>
</feature>
<gene>
    <name evidence="2" type="ORF">PAC_14269</name>
</gene>
<dbReference type="OrthoDB" id="3466215at2759"/>
<evidence type="ECO:0000256" key="1">
    <source>
        <dbReference type="SAM" id="SignalP"/>
    </source>
</evidence>
<protein>
    <submittedName>
        <fullName evidence="2">Uncharacterized protein</fullName>
    </submittedName>
</protein>
<feature type="chain" id="PRO_5012815140" evidence="1">
    <location>
        <begin position="38"/>
        <end position="353"/>
    </location>
</feature>
<dbReference type="EMBL" id="FJOG01000026">
    <property type="protein sequence ID" value="CZR64371.1"/>
    <property type="molecule type" value="Genomic_DNA"/>
</dbReference>
<accession>A0A1L7XH64</accession>
<sequence length="353" mass="38760">MAVSSPPPDSNIISIMYPLSLTLAFLVATSPLPQVHAFIPTWTGFSLPLQGQLYCARAYDRANSQIAYSQGPNQIWQITALCKNSQGGVVNQDECHHAVVTTAIAMALSVLYWEQATWWGGVNGPNRFRRSIDAATFTAQTDDFLSRIPGHIPISNVKLNNAPLPARRQKRDADEYNIFYNGSLPLTFIMHHPISSTTAGITDRDAPETLPMFAATDGTKLYLTHIIPLNSTTAAALDLPQSKDRRSGIIGYNYIGTGGLKIQSNSDPVAAWGDVMSWLDGTTEINGWSPFQIFMNFAFVSNWIGHSFMTFIHDKGTGKGYNGQFIIKGETSAFGTTFEGDWNWCFGAFPSNC</sequence>
<keyword evidence="1" id="KW-0732">Signal</keyword>
<proteinExistence type="predicted"/>
<reference evidence="2 3" key="1">
    <citation type="submission" date="2016-03" db="EMBL/GenBank/DDBJ databases">
        <authorList>
            <person name="Ploux O."/>
        </authorList>
    </citation>
    <scope>NUCLEOTIDE SEQUENCE [LARGE SCALE GENOMIC DNA]</scope>
    <source>
        <strain evidence="2 3">UAMH 11012</strain>
    </source>
</reference>
<evidence type="ECO:0000313" key="2">
    <source>
        <dbReference type="EMBL" id="CZR64371.1"/>
    </source>
</evidence>
<keyword evidence="3" id="KW-1185">Reference proteome</keyword>
<organism evidence="2 3">
    <name type="scientific">Phialocephala subalpina</name>
    <dbReference type="NCBI Taxonomy" id="576137"/>
    <lineage>
        <taxon>Eukaryota</taxon>
        <taxon>Fungi</taxon>
        <taxon>Dikarya</taxon>
        <taxon>Ascomycota</taxon>
        <taxon>Pezizomycotina</taxon>
        <taxon>Leotiomycetes</taxon>
        <taxon>Helotiales</taxon>
        <taxon>Mollisiaceae</taxon>
        <taxon>Phialocephala</taxon>
        <taxon>Phialocephala fortinii species complex</taxon>
    </lineage>
</organism>
<evidence type="ECO:0000313" key="3">
    <source>
        <dbReference type="Proteomes" id="UP000184330"/>
    </source>
</evidence>
<dbReference type="Proteomes" id="UP000184330">
    <property type="component" value="Unassembled WGS sequence"/>
</dbReference>